<keyword evidence="13 17" id="KW-0456">Lyase</keyword>
<reference evidence="19" key="1">
    <citation type="submission" date="2021-04" db="EMBL/GenBank/DDBJ databases">
        <authorList>
            <consortium name="Wellcome Sanger Institute Data Sharing"/>
        </authorList>
    </citation>
    <scope>NUCLEOTIDE SEQUENCE [LARGE SCALE GENOMIC DNA]</scope>
</reference>
<dbReference type="PROSITE" id="PS00162">
    <property type="entry name" value="ALPHA_CA_1"/>
    <property type="match status" value="1"/>
</dbReference>
<evidence type="ECO:0000256" key="13">
    <source>
        <dbReference type="ARBA" id="ARBA00023239"/>
    </source>
</evidence>
<evidence type="ECO:0000313" key="20">
    <source>
        <dbReference type="Proteomes" id="UP000472264"/>
    </source>
</evidence>
<evidence type="ECO:0000256" key="3">
    <source>
        <dbReference type="ARBA" id="ARBA00010718"/>
    </source>
</evidence>
<dbReference type="SMART" id="SM01057">
    <property type="entry name" value="Carb_anhydrase"/>
    <property type="match status" value="1"/>
</dbReference>
<proteinExistence type="inferred from homology"/>
<comment type="catalytic activity">
    <reaction evidence="16">
        <text>hydrogencarbonate + H(+) = CO2 + H2O</text>
        <dbReference type="Rhea" id="RHEA:10748"/>
        <dbReference type="ChEBI" id="CHEBI:15377"/>
        <dbReference type="ChEBI" id="CHEBI:15378"/>
        <dbReference type="ChEBI" id="CHEBI:16526"/>
        <dbReference type="ChEBI" id="CHEBI:17544"/>
        <dbReference type="EC" id="4.2.1.1"/>
    </reaction>
    <physiologicalReaction direction="left-to-right" evidence="16">
        <dbReference type="Rhea" id="RHEA:10749"/>
    </physiologicalReaction>
    <physiologicalReaction direction="right-to-left" evidence="16">
        <dbReference type="Rhea" id="RHEA:10750"/>
    </physiologicalReaction>
</comment>
<name>A0A665TCJ4_ECHNA</name>
<dbReference type="OMA" id="GYQETFH"/>
<keyword evidence="6" id="KW-0336">GPI-anchor</keyword>
<reference evidence="19" key="3">
    <citation type="submission" date="2025-09" db="UniProtKB">
        <authorList>
            <consortium name="Ensembl"/>
        </authorList>
    </citation>
    <scope>IDENTIFICATION</scope>
</reference>
<accession>A0A665TCJ4</accession>
<evidence type="ECO:0000256" key="2">
    <source>
        <dbReference type="ARBA" id="ARBA00004609"/>
    </source>
</evidence>
<dbReference type="PANTHER" id="PTHR18952">
    <property type="entry name" value="CARBONIC ANHYDRASE"/>
    <property type="match status" value="1"/>
</dbReference>
<evidence type="ECO:0000256" key="15">
    <source>
        <dbReference type="ARBA" id="ARBA00045603"/>
    </source>
</evidence>
<dbReference type="AlphaFoldDB" id="A0A665TCJ4"/>
<evidence type="ECO:0000256" key="6">
    <source>
        <dbReference type="ARBA" id="ARBA00022622"/>
    </source>
</evidence>
<feature type="domain" description="Alpha-carbonic anhydrase" evidence="18">
    <location>
        <begin position="17"/>
        <end position="277"/>
    </location>
</feature>
<evidence type="ECO:0000256" key="10">
    <source>
        <dbReference type="ARBA" id="ARBA00023136"/>
    </source>
</evidence>
<evidence type="ECO:0000256" key="12">
    <source>
        <dbReference type="ARBA" id="ARBA00023180"/>
    </source>
</evidence>
<dbReference type="InterPro" id="IPR041874">
    <property type="entry name" value="CA4/CA15"/>
</dbReference>
<dbReference type="InterPro" id="IPR018338">
    <property type="entry name" value="Carbonic_anhydrase_a-class_CS"/>
</dbReference>
<comment type="function">
    <text evidence="17">Reversible hydration of carbon dioxide.</text>
</comment>
<comment type="cofactor">
    <cofactor evidence="1 17">
        <name>Zn(2+)</name>
        <dbReference type="ChEBI" id="CHEBI:29105"/>
    </cofactor>
</comment>
<keyword evidence="5" id="KW-1003">Cell membrane</keyword>
<dbReference type="SUPFAM" id="SSF51069">
    <property type="entry name" value="Carbonic anhydrase"/>
    <property type="match status" value="1"/>
</dbReference>
<dbReference type="CDD" id="cd03117">
    <property type="entry name" value="alpha_CA_IV_XV_like"/>
    <property type="match status" value="1"/>
</dbReference>
<dbReference type="InParanoid" id="A0A665TCJ4"/>
<dbReference type="FunFam" id="3.10.200.10:FF:000003">
    <property type="entry name" value="Carbonic anhydrase 12"/>
    <property type="match status" value="1"/>
</dbReference>
<dbReference type="PROSITE" id="PS51144">
    <property type="entry name" value="ALPHA_CA_2"/>
    <property type="match status" value="1"/>
</dbReference>
<feature type="signal peptide" evidence="17">
    <location>
        <begin position="1"/>
        <end position="22"/>
    </location>
</feature>
<dbReference type="Pfam" id="PF00194">
    <property type="entry name" value="Carb_anhydrase"/>
    <property type="match status" value="1"/>
</dbReference>
<reference evidence="19" key="2">
    <citation type="submission" date="2025-08" db="UniProtKB">
        <authorList>
            <consortium name="Ensembl"/>
        </authorList>
    </citation>
    <scope>IDENTIFICATION</scope>
</reference>
<evidence type="ECO:0000313" key="19">
    <source>
        <dbReference type="Ensembl" id="ENSENLP00000003697.1"/>
    </source>
</evidence>
<evidence type="ECO:0000259" key="18">
    <source>
        <dbReference type="PROSITE" id="PS51144"/>
    </source>
</evidence>
<dbReference type="GO" id="GO:0008270">
    <property type="term" value="F:zinc ion binding"/>
    <property type="evidence" value="ECO:0007669"/>
    <property type="project" value="UniProtKB-UniRule"/>
</dbReference>
<comment type="function">
    <text evidence="15">Catalyzes the reversible hydration of carbon dioxide into bicarbonate and protons and thus is essential to maintaining intracellular and extracellular pH. May stimulate the sodium/bicarbonate transporter activity of SLC4A4 that acts in pH homeostasis. It is essential for acid overload removal from the retina and retina epithelium, and acid release in the choriocapillaris in the choroid.</text>
</comment>
<dbReference type="GO" id="GO:0098552">
    <property type="term" value="C:side of membrane"/>
    <property type="evidence" value="ECO:0007669"/>
    <property type="project" value="UniProtKB-KW"/>
</dbReference>
<comment type="similarity">
    <text evidence="3 17">Belongs to the alpha-carbonic anhydrase family.</text>
</comment>
<keyword evidence="7 17" id="KW-0479">Metal-binding</keyword>
<keyword evidence="11" id="KW-1015">Disulfide bond</keyword>
<keyword evidence="8 17" id="KW-0732">Signal</keyword>
<dbReference type="InterPro" id="IPR001148">
    <property type="entry name" value="CA_dom"/>
</dbReference>
<evidence type="ECO:0000256" key="8">
    <source>
        <dbReference type="ARBA" id="ARBA00022729"/>
    </source>
</evidence>
<dbReference type="Ensembl" id="ENSENLT00000003901.1">
    <property type="protein sequence ID" value="ENSENLP00000003697.1"/>
    <property type="gene ID" value="ENSENLG00000001793.1"/>
</dbReference>
<protein>
    <recommendedName>
        <fullName evidence="17">Carbonic anhydrase</fullName>
        <ecNumber evidence="17">4.2.1.1</ecNumber>
    </recommendedName>
</protein>
<dbReference type="PANTHER" id="PTHR18952:SF95">
    <property type="entry name" value="CARBONIC ANHYDRASE 4"/>
    <property type="match status" value="1"/>
</dbReference>
<keyword evidence="12" id="KW-0325">Glycoprotein</keyword>
<keyword evidence="9 17" id="KW-0862">Zinc</keyword>
<keyword evidence="14" id="KW-0449">Lipoprotein</keyword>
<keyword evidence="20" id="KW-1185">Reference proteome</keyword>
<evidence type="ECO:0000256" key="7">
    <source>
        <dbReference type="ARBA" id="ARBA00022723"/>
    </source>
</evidence>
<evidence type="ECO:0000256" key="16">
    <source>
        <dbReference type="ARBA" id="ARBA00049061"/>
    </source>
</evidence>
<feature type="chain" id="PRO_5025714525" description="Carbonic anhydrase" evidence="17">
    <location>
        <begin position="23"/>
        <end position="309"/>
    </location>
</feature>
<evidence type="ECO:0000256" key="9">
    <source>
        <dbReference type="ARBA" id="ARBA00022833"/>
    </source>
</evidence>
<comment type="subcellular location">
    <subcellularLocation>
        <location evidence="2">Cell membrane</location>
        <topology evidence="2">Lipid-anchor</topology>
        <topology evidence="2">GPI-anchor</topology>
    </subcellularLocation>
</comment>
<dbReference type="Proteomes" id="UP000472264">
    <property type="component" value="Chromosome 13"/>
</dbReference>
<evidence type="ECO:0000256" key="1">
    <source>
        <dbReference type="ARBA" id="ARBA00001947"/>
    </source>
</evidence>
<evidence type="ECO:0000256" key="11">
    <source>
        <dbReference type="ARBA" id="ARBA00023157"/>
    </source>
</evidence>
<dbReference type="Gene3D" id="3.10.200.10">
    <property type="entry name" value="Alpha carbonic anhydrase"/>
    <property type="match status" value="1"/>
</dbReference>
<evidence type="ECO:0000256" key="4">
    <source>
        <dbReference type="ARBA" id="ARBA00011736"/>
    </source>
</evidence>
<evidence type="ECO:0000256" key="14">
    <source>
        <dbReference type="ARBA" id="ARBA00023288"/>
    </source>
</evidence>
<evidence type="ECO:0000256" key="5">
    <source>
        <dbReference type="ARBA" id="ARBA00022475"/>
    </source>
</evidence>
<sequence>MVLLKLLHSGCVLSSTLRWCYHSQVTCNNTCRGPEAWGQVFQRCSGRSQSPVNIVTRRLVLDERLTPFHLTGYQERFHSSLLNNGHTVQLDLPSSIRIKGGNLPTSYKALQVHLHWGKDGGLGSEHTIDGERFSMEMHIVHIKEEYDSLAQAERDRAGVAVLGFFFQESASANKKFDTLINALKYIQQPSNTTLKGVSLGMLTPSPNNMTKYFRYEGSLTTPNCAEAVVWSLFEKAIPLSREQLAAFSQLRFSDGQRMVRNYRPVEPLNGRQVYYSGGQAAPASTALLIMSVLVSSARYLHTALRTHEL</sequence>
<dbReference type="GO" id="GO:0004089">
    <property type="term" value="F:carbonate dehydratase activity"/>
    <property type="evidence" value="ECO:0007669"/>
    <property type="project" value="UniProtKB-UniRule"/>
</dbReference>
<dbReference type="GO" id="GO:0005886">
    <property type="term" value="C:plasma membrane"/>
    <property type="evidence" value="ECO:0007669"/>
    <property type="project" value="UniProtKB-SubCell"/>
</dbReference>
<dbReference type="InterPro" id="IPR036398">
    <property type="entry name" value="CA_dom_sf"/>
</dbReference>
<dbReference type="InterPro" id="IPR023561">
    <property type="entry name" value="Carbonic_anhydrase_a-class"/>
</dbReference>
<organism evidence="19 20">
    <name type="scientific">Echeneis naucrates</name>
    <name type="common">Live sharksucker</name>
    <dbReference type="NCBI Taxonomy" id="173247"/>
    <lineage>
        <taxon>Eukaryota</taxon>
        <taxon>Metazoa</taxon>
        <taxon>Chordata</taxon>
        <taxon>Craniata</taxon>
        <taxon>Vertebrata</taxon>
        <taxon>Euteleostomi</taxon>
        <taxon>Actinopterygii</taxon>
        <taxon>Neopterygii</taxon>
        <taxon>Teleostei</taxon>
        <taxon>Neoteleostei</taxon>
        <taxon>Acanthomorphata</taxon>
        <taxon>Carangaria</taxon>
        <taxon>Carangiformes</taxon>
        <taxon>Echeneidae</taxon>
        <taxon>Echeneis</taxon>
    </lineage>
</organism>
<dbReference type="EC" id="4.2.1.1" evidence="17"/>
<evidence type="ECO:0000256" key="17">
    <source>
        <dbReference type="RuleBase" id="RU367011"/>
    </source>
</evidence>
<keyword evidence="10" id="KW-0472">Membrane</keyword>
<comment type="subunit">
    <text evidence="4">Interacts with SLC4A4.</text>
</comment>